<comment type="subcellular location">
    <subcellularLocation>
        <location evidence="2">Mitochondrion matrix</location>
    </subcellularLocation>
</comment>
<reference evidence="15" key="2">
    <citation type="submission" date="2014-02" db="EMBL/GenBank/DDBJ databases">
        <title>Complete DNA sequence of /Kuraishia capsulata/ illustrates novel genomic features among budding yeasts (/Saccharomycotina/).</title>
        <authorList>
            <person name="Morales L."/>
            <person name="Noel B."/>
            <person name="Porcel B."/>
            <person name="Marcet-Houben M."/>
            <person name="Hullo M-F."/>
            <person name="Sacerdot C."/>
            <person name="Tekaia F."/>
            <person name="Leh-Louis V."/>
            <person name="Despons L."/>
            <person name="Khanna V."/>
            <person name="Aury J-M."/>
            <person name="Barbe V."/>
            <person name="Couloux A."/>
            <person name="Labadie K."/>
            <person name="Pelletier E."/>
            <person name="Souciet J-L."/>
            <person name="Boekhout T."/>
            <person name="Gabaldon T."/>
            <person name="Wincker P."/>
            <person name="Dujon B."/>
        </authorList>
    </citation>
    <scope>NUCLEOTIDE SEQUENCE</scope>
    <source>
        <strain evidence="15">CBS 1993</strain>
    </source>
</reference>
<accession>W6MSJ7</accession>
<sequence>MLRLVSNGPFLRHYCRGFSTTALAAIKSQQPSKTTTASPIGIDRRAQQPLDIPVSGFNSEVIRQIFDDENFWQQFNGASAKSTSFFNYRTASVGLFQNPYLVKPSGLKDFCAESLDKAKALVQHILADESPAGYRTYIRNLDRLSDILCRVIDLAEFVRVAHPNRGFVNAAQECHQEMFQYMNILNTTTALYEKLERVLNTPEIASGLSEEEVSVGELLLSDFKKSGIDMDESTKNDFVELSQQIAIIGQHFNNGLGESSKNYVTVPKESLKDLDVSLKTGLSVDKKENYRIPVFGRLPYEILRTCSNDDVRREVWSALHQSPKQQLHLLDTMLKYRGILARLMGKSGYSEYQLTEKMAKTPENVMSFLQNLMNEIRDDVMRELRTLQQGRTPVEGISDEEILNLVKPWDRDYLAMLYMTRHRHKNTEDISAYLSLGTVVKGLSDLFESIYGISLRPASSGPGETWSPDVRKFSVYCETEGKIGVIYLDLFYRETKTMNPAHFTVCCSRKIYPEELESEDPFRLKLETIMSSSSESGDRFQLPVISVVCNFLSDRSNRKTLLTLSQVQTLFHEMGHAMHSMLGRTNLHNVSGTRCVTDFVELPSILMEHFAKDPRVLTRFARHHETGEPLPLGLLESFQGDNDFLKNCEVFGQIKMALLDQVLHSDAVFAADFDSAKMYHHLEAQLRVFADTKSNWPGKFGHLVSYGSVYYSYLFDRAIASKIWDHLFAEDPLSRANGDKFRDSVLKWGGSKGAWELLADVLDNPELKKGDERAMEFIAKTHGL</sequence>
<dbReference type="GO" id="GO:0005759">
    <property type="term" value="C:mitochondrial matrix"/>
    <property type="evidence" value="ECO:0007669"/>
    <property type="project" value="UniProtKB-SubCell"/>
</dbReference>
<keyword evidence="10" id="KW-0809">Transit peptide</keyword>
<evidence type="ECO:0000313" key="15">
    <source>
        <dbReference type="EMBL" id="CDK24765.1"/>
    </source>
</evidence>
<evidence type="ECO:0000256" key="1">
    <source>
        <dbReference type="ARBA" id="ARBA00000436"/>
    </source>
</evidence>
<dbReference type="GO" id="GO:0006518">
    <property type="term" value="P:peptide metabolic process"/>
    <property type="evidence" value="ECO:0007669"/>
    <property type="project" value="TreeGrafter"/>
</dbReference>
<keyword evidence="7 13" id="KW-0479">Metal-binding</keyword>
<proteinExistence type="inferred from homology"/>
<evidence type="ECO:0000313" key="16">
    <source>
        <dbReference type="Proteomes" id="UP000019384"/>
    </source>
</evidence>
<dbReference type="EC" id="3.4.24.59" evidence="4"/>
<dbReference type="PANTHER" id="PTHR11804:SF79">
    <property type="entry name" value="MITOCHONDRIAL INTERMEDIATE PEPTIDASE"/>
    <property type="match status" value="1"/>
</dbReference>
<dbReference type="GO" id="GO:0006627">
    <property type="term" value="P:protein processing involved in protein targeting to mitochondrion"/>
    <property type="evidence" value="ECO:0007669"/>
    <property type="project" value="EnsemblFungi"/>
</dbReference>
<dbReference type="InterPro" id="IPR033851">
    <property type="entry name" value="M3A_MIP"/>
</dbReference>
<dbReference type="MEROPS" id="M03.006"/>
<dbReference type="InterPro" id="IPR024077">
    <property type="entry name" value="Neurolysin/TOP_dom2"/>
</dbReference>
<dbReference type="RefSeq" id="XP_022456780.1">
    <property type="nucleotide sequence ID" value="XM_022605298.1"/>
</dbReference>
<keyword evidence="11 13" id="KW-0482">Metalloprotease</keyword>
<dbReference type="PANTHER" id="PTHR11804">
    <property type="entry name" value="PROTEASE M3 THIMET OLIGOPEPTIDASE-RELATED"/>
    <property type="match status" value="1"/>
</dbReference>
<keyword evidence="12" id="KW-0496">Mitochondrion</keyword>
<reference evidence="15" key="1">
    <citation type="submission" date="2013-12" db="EMBL/GenBank/DDBJ databases">
        <authorList>
            <person name="Genoscope - CEA"/>
        </authorList>
    </citation>
    <scope>NUCLEOTIDE SEQUENCE</scope>
    <source>
        <strain evidence="15">CBS 1993</strain>
    </source>
</reference>
<comment type="cofactor">
    <cofactor evidence="13">
        <name>Zn(2+)</name>
        <dbReference type="ChEBI" id="CHEBI:29105"/>
    </cofactor>
    <text evidence="13">Binds 1 zinc ion.</text>
</comment>
<dbReference type="InterPro" id="IPR045090">
    <property type="entry name" value="Pept_M3A_M3B"/>
</dbReference>
<dbReference type="CDD" id="cd06457">
    <property type="entry name" value="M3A_MIP"/>
    <property type="match status" value="1"/>
</dbReference>
<evidence type="ECO:0000256" key="6">
    <source>
        <dbReference type="ARBA" id="ARBA00022670"/>
    </source>
</evidence>
<keyword evidence="8 13" id="KW-0378">Hydrolase</keyword>
<evidence type="ECO:0000256" key="8">
    <source>
        <dbReference type="ARBA" id="ARBA00022801"/>
    </source>
</evidence>
<gene>
    <name evidence="15" type="ORF">KUCA_T00000731001</name>
</gene>
<dbReference type="Proteomes" id="UP000019384">
    <property type="component" value="Unassembled WGS sequence"/>
</dbReference>
<dbReference type="InterPro" id="IPR024079">
    <property type="entry name" value="MetalloPept_cat_dom_sf"/>
</dbReference>
<comment type="catalytic activity">
    <reaction evidence="1">
        <text>Release of an N-terminal octapeptide as second stage of processing of some proteins imported into the mitochondrion.</text>
        <dbReference type="EC" id="3.4.24.59"/>
    </reaction>
</comment>
<dbReference type="InterPro" id="IPR001567">
    <property type="entry name" value="Pept_M3A_M3B_dom"/>
</dbReference>
<protein>
    <recommendedName>
        <fullName evidence="5">Mitochondrial intermediate peptidase</fullName>
        <ecNumber evidence="4">3.4.24.59</ecNumber>
    </recommendedName>
</protein>
<dbReference type="SUPFAM" id="SSF55486">
    <property type="entry name" value="Metalloproteases ('zincins'), catalytic domain"/>
    <property type="match status" value="1"/>
</dbReference>
<dbReference type="Gene3D" id="1.10.1370.10">
    <property type="entry name" value="Neurolysin, domain 3"/>
    <property type="match status" value="1"/>
</dbReference>
<name>W6MSJ7_9ASCO</name>
<dbReference type="HOGENOM" id="CLU_001805_0_0_1"/>
<evidence type="ECO:0000256" key="7">
    <source>
        <dbReference type="ARBA" id="ARBA00022723"/>
    </source>
</evidence>
<keyword evidence="16" id="KW-1185">Reference proteome</keyword>
<evidence type="ECO:0000256" key="9">
    <source>
        <dbReference type="ARBA" id="ARBA00022833"/>
    </source>
</evidence>
<organism evidence="15 16">
    <name type="scientific">Kuraishia capsulata CBS 1993</name>
    <dbReference type="NCBI Taxonomy" id="1382522"/>
    <lineage>
        <taxon>Eukaryota</taxon>
        <taxon>Fungi</taxon>
        <taxon>Dikarya</taxon>
        <taxon>Ascomycota</taxon>
        <taxon>Saccharomycotina</taxon>
        <taxon>Pichiomycetes</taxon>
        <taxon>Pichiales</taxon>
        <taxon>Pichiaceae</taxon>
        <taxon>Kuraishia</taxon>
    </lineage>
</organism>
<keyword evidence="6 13" id="KW-0645">Protease</keyword>
<evidence type="ECO:0000256" key="4">
    <source>
        <dbReference type="ARBA" id="ARBA00012441"/>
    </source>
</evidence>
<evidence type="ECO:0000256" key="11">
    <source>
        <dbReference type="ARBA" id="ARBA00023049"/>
    </source>
</evidence>
<evidence type="ECO:0000256" key="5">
    <source>
        <dbReference type="ARBA" id="ARBA00018046"/>
    </source>
</evidence>
<dbReference type="GO" id="GO:0050821">
    <property type="term" value="P:protein stabilization"/>
    <property type="evidence" value="ECO:0007669"/>
    <property type="project" value="EnsemblFungi"/>
</dbReference>
<evidence type="ECO:0000256" key="13">
    <source>
        <dbReference type="RuleBase" id="RU003435"/>
    </source>
</evidence>
<dbReference type="GO" id="GO:0046872">
    <property type="term" value="F:metal ion binding"/>
    <property type="evidence" value="ECO:0007669"/>
    <property type="project" value="UniProtKB-UniRule"/>
</dbReference>
<evidence type="ECO:0000256" key="2">
    <source>
        <dbReference type="ARBA" id="ARBA00004305"/>
    </source>
</evidence>
<dbReference type="GO" id="GO:0004222">
    <property type="term" value="F:metalloendopeptidase activity"/>
    <property type="evidence" value="ECO:0007669"/>
    <property type="project" value="UniProtKB-EC"/>
</dbReference>
<keyword evidence="9 13" id="KW-0862">Zinc</keyword>
<evidence type="ECO:0000256" key="3">
    <source>
        <dbReference type="ARBA" id="ARBA00006040"/>
    </source>
</evidence>
<dbReference type="AlphaFoldDB" id="W6MSJ7"/>
<dbReference type="GeneID" id="34518168"/>
<evidence type="ECO:0000256" key="12">
    <source>
        <dbReference type="ARBA" id="ARBA00023128"/>
    </source>
</evidence>
<dbReference type="EMBL" id="HG793125">
    <property type="protein sequence ID" value="CDK24765.1"/>
    <property type="molecule type" value="Genomic_DNA"/>
</dbReference>
<dbReference type="OrthoDB" id="17530at2759"/>
<dbReference type="STRING" id="1382522.W6MSJ7"/>
<evidence type="ECO:0000256" key="10">
    <source>
        <dbReference type="ARBA" id="ARBA00022946"/>
    </source>
</evidence>
<dbReference type="GO" id="GO:0006879">
    <property type="term" value="P:intracellular iron ion homeostasis"/>
    <property type="evidence" value="ECO:0007669"/>
    <property type="project" value="EnsemblFungi"/>
</dbReference>
<feature type="domain" description="Peptidase M3A/M3B catalytic" evidence="14">
    <location>
        <begin position="303"/>
        <end position="776"/>
    </location>
</feature>
<dbReference type="Pfam" id="PF01432">
    <property type="entry name" value="Peptidase_M3"/>
    <property type="match status" value="1"/>
</dbReference>
<dbReference type="Gene3D" id="3.40.390.10">
    <property type="entry name" value="Collagenase (Catalytic Domain)"/>
    <property type="match status" value="1"/>
</dbReference>
<evidence type="ECO:0000259" key="14">
    <source>
        <dbReference type="Pfam" id="PF01432"/>
    </source>
</evidence>
<comment type="similarity">
    <text evidence="3 13">Belongs to the peptidase M3 family.</text>
</comment>